<organism evidence="2 4">
    <name type="scientific">Effrenium voratum</name>
    <dbReference type="NCBI Taxonomy" id="2562239"/>
    <lineage>
        <taxon>Eukaryota</taxon>
        <taxon>Sar</taxon>
        <taxon>Alveolata</taxon>
        <taxon>Dinophyceae</taxon>
        <taxon>Suessiales</taxon>
        <taxon>Symbiodiniaceae</taxon>
        <taxon>Effrenium</taxon>
    </lineage>
</organism>
<accession>A0AA36N3U1</accession>
<feature type="compositionally biased region" description="Basic and acidic residues" evidence="1">
    <location>
        <begin position="209"/>
        <end position="221"/>
    </location>
</feature>
<feature type="region of interest" description="Disordered" evidence="1">
    <location>
        <begin position="168"/>
        <end position="221"/>
    </location>
</feature>
<dbReference type="EMBL" id="CAUJNA010003273">
    <property type="protein sequence ID" value="CAJ1397640.1"/>
    <property type="molecule type" value="Genomic_DNA"/>
</dbReference>
<proteinExistence type="predicted"/>
<evidence type="ECO:0000313" key="4">
    <source>
        <dbReference type="Proteomes" id="UP001178507"/>
    </source>
</evidence>
<dbReference type="EMBL" id="CAUJNA010003416">
    <property type="protein sequence ID" value="CAJ1401444.1"/>
    <property type="molecule type" value="Genomic_DNA"/>
</dbReference>
<reference evidence="2" key="1">
    <citation type="submission" date="2023-08" db="EMBL/GenBank/DDBJ databases">
        <authorList>
            <person name="Chen Y."/>
            <person name="Shah S."/>
            <person name="Dougan E. K."/>
            <person name="Thang M."/>
            <person name="Chan C."/>
        </authorList>
    </citation>
    <scope>NUCLEOTIDE SEQUENCE</scope>
</reference>
<name>A0AA36N3U1_9DINO</name>
<gene>
    <name evidence="2" type="ORF">EVOR1521_LOCUS21612</name>
    <name evidence="3" type="ORF">EVOR1521_LOCUS24591</name>
</gene>
<sequence length="300" mass="33255">MGKREQVTPLDQSVLDMALHSNKSWQDLGAYETISKAQAADGESLAMHFDLLKSLLLVQPEGQLLLTQVRASILKAVSLEPELNKTSLKNLLWAGSRFDRISTMLYHLRRAKNNTEKCQQLVAKSSSGSLAKVKSLIAMLTSEAGPAEGEVGLAEDEPCPAQGLQEDLQSEAPHTPVPASKQQGQGAEEKEPCSSSSSSRKSPKLKTKKQPEHGKKSPFHYRKEYYKNGNKFGVKKFNNGKCVGQIFAFGHKEIHKVELDALASKVLHDLHLRPGDTAKEEEIMLLAKHKVWKMLKNKHD</sequence>
<keyword evidence="4" id="KW-1185">Reference proteome</keyword>
<protein>
    <submittedName>
        <fullName evidence="2">Uncharacterized protein</fullName>
    </submittedName>
</protein>
<evidence type="ECO:0000313" key="2">
    <source>
        <dbReference type="EMBL" id="CAJ1397640.1"/>
    </source>
</evidence>
<comment type="caution">
    <text evidence="2">The sequence shown here is derived from an EMBL/GenBank/DDBJ whole genome shotgun (WGS) entry which is preliminary data.</text>
</comment>
<dbReference type="AlphaFoldDB" id="A0AA36N3U1"/>
<dbReference type="Proteomes" id="UP001178507">
    <property type="component" value="Unassembled WGS sequence"/>
</dbReference>
<evidence type="ECO:0000313" key="3">
    <source>
        <dbReference type="EMBL" id="CAJ1401444.1"/>
    </source>
</evidence>
<evidence type="ECO:0000256" key="1">
    <source>
        <dbReference type="SAM" id="MobiDB-lite"/>
    </source>
</evidence>